<dbReference type="GO" id="GO:0032506">
    <property type="term" value="P:cytokinetic process"/>
    <property type="evidence" value="ECO:0007669"/>
    <property type="project" value="TreeGrafter"/>
</dbReference>
<feature type="compositionally biased region" description="Pro residues" evidence="1">
    <location>
        <begin position="226"/>
        <end position="235"/>
    </location>
</feature>
<dbReference type="RefSeq" id="WP_136572597.1">
    <property type="nucleotide sequence ID" value="NZ_STFG01000003.1"/>
</dbReference>
<dbReference type="AlphaFoldDB" id="A0A4S8FAI5"/>
<gene>
    <name evidence="4" type="ORF">E9531_04720</name>
</gene>
<dbReference type="Proteomes" id="UP000308917">
    <property type="component" value="Unassembled WGS sequence"/>
</dbReference>
<sequence length="344" mass="36009">MALFEPRKAEKAEQDGGKRARPTRRAVDSVDDMRRRARHRLIGACLLVLAAIVVFPMLFDTEPRPLPVNAQVSVAGRDTSPPLNAPAQVAMNSHGLSDGEEVVDTPAVTTPQTTPAATQSRTTAVPAATATANREPSAAARPTQEVASLASQRAQEARTQAQRAQTEEAKPTAKPANSTTTNAATTNNTATAQVKPAVKTAETKPVETKPVATTSTVAAATTPAAVVPPPPPAKPVPARSASSDEAARAKALLEGRPVEATTAANRSDEGRFIVQIGAFSDEAKVREIRQKLEGAGLKTYTQVIQTGSGRATRVRVGPFANRAEADRAAERVKAVSLPAAIMSM</sequence>
<keyword evidence="2" id="KW-0472">Membrane</keyword>
<feature type="region of interest" description="Disordered" evidence="1">
    <location>
        <begin position="106"/>
        <end position="244"/>
    </location>
</feature>
<dbReference type="EMBL" id="STFG01000003">
    <property type="protein sequence ID" value="THU04031.1"/>
    <property type="molecule type" value="Genomic_DNA"/>
</dbReference>
<evidence type="ECO:0000259" key="3">
    <source>
        <dbReference type="PROSITE" id="PS51724"/>
    </source>
</evidence>
<dbReference type="Gene3D" id="3.30.70.1070">
    <property type="entry name" value="Sporulation related repeat"/>
    <property type="match status" value="1"/>
</dbReference>
<protein>
    <submittedName>
        <fullName evidence="4">SPOR domain-containing protein</fullName>
    </submittedName>
</protein>
<dbReference type="GO" id="GO:0032153">
    <property type="term" value="C:cell division site"/>
    <property type="evidence" value="ECO:0007669"/>
    <property type="project" value="TreeGrafter"/>
</dbReference>
<dbReference type="InterPro" id="IPR036680">
    <property type="entry name" value="SPOR-like_sf"/>
</dbReference>
<dbReference type="SUPFAM" id="SSF110997">
    <property type="entry name" value="Sporulation related repeat"/>
    <property type="match status" value="1"/>
</dbReference>
<keyword evidence="2" id="KW-1133">Transmembrane helix</keyword>
<evidence type="ECO:0000256" key="2">
    <source>
        <dbReference type="SAM" id="Phobius"/>
    </source>
</evidence>
<accession>A0A4S8FAI5</accession>
<dbReference type="PANTHER" id="PTHR38687:SF1">
    <property type="entry name" value="CELL DIVISION PROTEIN DEDD"/>
    <property type="match status" value="1"/>
</dbReference>
<dbReference type="Pfam" id="PF05036">
    <property type="entry name" value="SPOR"/>
    <property type="match status" value="1"/>
</dbReference>
<dbReference type="GO" id="GO:0042834">
    <property type="term" value="F:peptidoglycan binding"/>
    <property type="evidence" value="ECO:0007669"/>
    <property type="project" value="InterPro"/>
</dbReference>
<feature type="compositionally biased region" description="Basic and acidic residues" evidence="1">
    <location>
        <begin position="1"/>
        <end position="18"/>
    </location>
</feature>
<feature type="transmembrane region" description="Helical" evidence="2">
    <location>
        <begin position="41"/>
        <end position="59"/>
    </location>
</feature>
<name>A0A4S8FAI5_9BURK</name>
<dbReference type="OrthoDB" id="9181370at2"/>
<evidence type="ECO:0000313" key="4">
    <source>
        <dbReference type="EMBL" id="THU04031.1"/>
    </source>
</evidence>
<evidence type="ECO:0000313" key="5">
    <source>
        <dbReference type="Proteomes" id="UP000308917"/>
    </source>
</evidence>
<feature type="compositionally biased region" description="Low complexity" evidence="1">
    <location>
        <begin position="106"/>
        <end position="132"/>
    </location>
</feature>
<comment type="caution">
    <text evidence="4">The sequence shown here is derived from an EMBL/GenBank/DDBJ whole genome shotgun (WGS) entry which is preliminary data.</text>
</comment>
<reference evidence="4 5" key="1">
    <citation type="journal article" date="2015" name="Antonie Van Leeuwenhoek">
        <title>Lampropedia puyangensis sp. nov., isolated from symptomatic bark of Populus ? euramericana canker and emended description of Lampropedia hyalina (Ehrenberg 1832) Lee et al. 2004.</title>
        <authorList>
            <person name="Li Y."/>
            <person name="Wang T."/>
            <person name="Piao C.G."/>
            <person name="Wang L.F."/>
            <person name="Tian G.Z."/>
            <person name="Zhu T.H."/>
            <person name="Guo M.W."/>
        </authorList>
    </citation>
    <scope>NUCLEOTIDE SEQUENCE [LARGE SCALE GENOMIC DNA]</scope>
    <source>
        <strain evidence="4 5">2-bin</strain>
    </source>
</reference>
<dbReference type="PROSITE" id="PS51724">
    <property type="entry name" value="SPOR"/>
    <property type="match status" value="1"/>
</dbReference>
<evidence type="ECO:0000256" key="1">
    <source>
        <dbReference type="SAM" id="MobiDB-lite"/>
    </source>
</evidence>
<feature type="domain" description="SPOR" evidence="3">
    <location>
        <begin position="266"/>
        <end position="344"/>
    </location>
</feature>
<feature type="region of interest" description="Disordered" evidence="1">
    <location>
        <begin position="1"/>
        <end position="28"/>
    </location>
</feature>
<feature type="compositionally biased region" description="Low complexity" evidence="1">
    <location>
        <begin position="172"/>
        <end position="192"/>
    </location>
</feature>
<organism evidence="4 5">
    <name type="scientific">Lampropedia puyangensis</name>
    <dbReference type="NCBI Taxonomy" id="1330072"/>
    <lineage>
        <taxon>Bacteria</taxon>
        <taxon>Pseudomonadati</taxon>
        <taxon>Pseudomonadota</taxon>
        <taxon>Betaproteobacteria</taxon>
        <taxon>Burkholderiales</taxon>
        <taxon>Comamonadaceae</taxon>
        <taxon>Lampropedia</taxon>
    </lineage>
</organism>
<dbReference type="PANTHER" id="PTHR38687">
    <property type="entry name" value="CELL DIVISION PROTEIN DEDD-RELATED"/>
    <property type="match status" value="1"/>
</dbReference>
<feature type="compositionally biased region" description="Low complexity" evidence="1">
    <location>
        <begin position="152"/>
        <end position="164"/>
    </location>
</feature>
<dbReference type="GO" id="GO:0030428">
    <property type="term" value="C:cell septum"/>
    <property type="evidence" value="ECO:0007669"/>
    <property type="project" value="TreeGrafter"/>
</dbReference>
<proteinExistence type="predicted"/>
<feature type="compositionally biased region" description="Low complexity" evidence="1">
    <location>
        <begin position="210"/>
        <end position="225"/>
    </location>
</feature>
<dbReference type="InterPro" id="IPR007730">
    <property type="entry name" value="SPOR-like_dom"/>
</dbReference>
<keyword evidence="5" id="KW-1185">Reference proteome</keyword>
<dbReference type="InterPro" id="IPR052521">
    <property type="entry name" value="Cell_div_SPOR-domain"/>
</dbReference>
<keyword evidence="2" id="KW-0812">Transmembrane</keyword>